<organism evidence="1 2">
    <name type="scientific">Pelotalea chapellei</name>
    <dbReference type="NCBI Taxonomy" id="44671"/>
    <lineage>
        <taxon>Bacteria</taxon>
        <taxon>Pseudomonadati</taxon>
        <taxon>Thermodesulfobacteriota</taxon>
        <taxon>Desulfuromonadia</taxon>
        <taxon>Geobacterales</taxon>
        <taxon>Geobacteraceae</taxon>
        <taxon>Pelotalea</taxon>
    </lineage>
</organism>
<comment type="caution">
    <text evidence="1">The sequence shown here is derived from an EMBL/GenBank/DDBJ whole genome shotgun (WGS) entry which is preliminary data.</text>
</comment>
<protein>
    <submittedName>
        <fullName evidence="1">Recombination-associated protein RdgC</fullName>
    </submittedName>
</protein>
<evidence type="ECO:0000313" key="1">
    <source>
        <dbReference type="EMBL" id="MBT1071236.1"/>
    </source>
</evidence>
<dbReference type="Pfam" id="PF04381">
    <property type="entry name" value="RdgC"/>
    <property type="match status" value="1"/>
</dbReference>
<proteinExistence type="predicted"/>
<dbReference type="RefSeq" id="WP_214296950.1">
    <property type="nucleotide sequence ID" value="NZ_JAHDYS010000004.1"/>
</dbReference>
<reference evidence="1 2" key="1">
    <citation type="submission" date="2021-05" db="EMBL/GenBank/DDBJ databases">
        <title>The draft genome of Geobacter chapellei DSM 13688.</title>
        <authorList>
            <person name="Xu Z."/>
            <person name="Masuda Y."/>
            <person name="Itoh H."/>
            <person name="Senoo K."/>
        </authorList>
    </citation>
    <scope>NUCLEOTIDE SEQUENCE [LARGE SCALE GENOMIC DNA]</scope>
    <source>
        <strain evidence="1 2">DSM 13688</strain>
    </source>
</reference>
<evidence type="ECO:0000313" key="2">
    <source>
        <dbReference type="Proteomes" id="UP000784128"/>
    </source>
</evidence>
<dbReference type="Proteomes" id="UP000784128">
    <property type="component" value="Unassembled WGS sequence"/>
</dbReference>
<accession>A0ABS5U6F3</accession>
<gene>
    <name evidence="1" type="primary">rdgC</name>
    <name evidence="1" type="ORF">KJB30_05550</name>
</gene>
<dbReference type="EMBL" id="JAHDYS010000004">
    <property type="protein sequence ID" value="MBT1071236.1"/>
    <property type="molecule type" value="Genomic_DNA"/>
</dbReference>
<keyword evidence="2" id="KW-1185">Reference proteome</keyword>
<dbReference type="InterPro" id="IPR007476">
    <property type="entry name" value="RdgC"/>
</dbReference>
<sequence>MGVYANTVSIIQFTITGNLPTSDEFQWFSQKLSARAFQSIENSSEELSEGWTQVDHPDNSVFDVPSAFWRDNYLVFSLRRDQRKIPAAVLKSHTAREEGMFLSQYPNLRRTPKKKREEIKELVQVRLMARCLPVPSTVDVVWDQKTGILTLFSLGSSAVERFEDIFRKGFEGLHPLAIHPFARARMLLDGQLLDKLEAANQANSDSAAALMRDNQWLGWDFMLWILQRGLNGEGEYSVCRAGHFSSGERFSAWIDDRIQLQGGSEDGGIQKVSVSGSQDNYLEAISAVKGGKKITSATIYLEKDENQWKLTLKGETFGLASLKCPQIRIERDRTVDEMSEREAAFFERMFLLEQGMQLFESLFKVFLQERLGDKWNDRLITIQQWLEGNQKIEAANM</sequence>
<name>A0ABS5U6F3_9BACT</name>